<organism evidence="2 5">
    <name type="scientific">Parvibacter caecicola</name>
    <dbReference type="NCBI Taxonomy" id="747645"/>
    <lineage>
        <taxon>Bacteria</taxon>
        <taxon>Bacillati</taxon>
        <taxon>Actinomycetota</taxon>
        <taxon>Coriobacteriia</taxon>
        <taxon>Coriobacteriales</taxon>
        <taxon>Coriobacteriaceae</taxon>
        <taxon>Parvibacter</taxon>
    </lineage>
</organism>
<dbReference type="EMBL" id="JACHYA010000004">
    <property type="protein sequence ID" value="MBB3171532.1"/>
    <property type="molecule type" value="Genomic_DNA"/>
</dbReference>
<comment type="caution">
    <text evidence="2">The sequence shown here is derived from an EMBL/GenBank/DDBJ whole genome shotgun (WGS) entry which is preliminary data.</text>
</comment>
<evidence type="ECO:0000313" key="4">
    <source>
        <dbReference type="Proteomes" id="UP000309454"/>
    </source>
</evidence>
<dbReference type="EMBL" id="SSTM01000004">
    <property type="protein sequence ID" value="TJW10188.1"/>
    <property type="molecule type" value="Genomic_DNA"/>
</dbReference>
<keyword evidence="1" id="KW-1133">Transmembrane helix</keyword>
<feature type="transmembrane region" description="Helical" evidence="1">
    <location>
        <begin position="74"/>
        <end position="97"/>
    </location>
</feature>
<dbReference type="Proteomes" id="UP000530850">
    <property type="component" value="Unassembled WGS sequence"/>
</dbReference>
<evidence type="ECO:0000313" key="2">
    <source>
        <dbReference type="EMBL" id="MBB3171532.1"/>
    </source>
</evidence>
<dbReference type="GeneID" id="93356722"/>
<protein>
    <recommendedName>
        <fullName evidence="6">DUF4179 domain-containing protein</fullName>
    </recommendedName>
</protein>
<evidence type="ECO:0000256" key="1">
    <source>
        <dbReference type="SAM" id="Phobius"/>
    </source>
</evidence>
<reference evidence="3 4" key="1">
    <citation type="submission" date="2019-04" db="EMBL/GenBank/DDBJ databases">
        <title>Microbes associate with the intestines of laboratory mice.</title>
        <authorList>
            <person name="Navarre W."/>
            <person name="Wong E."/>
            <person name="Huang K.C."/>
            <person name="Tropini C."/>
            <person name="Ng K."/>
            <person name="Yu B."/>
        </authorList>
    </citation>
    <scope>NUCLEOTIDE SEQUENCE [LARGE SCALE GENOMIC DNA]</scope>
    <source>
        <strain evidence="3 4">NM48_B13</strain>
    </source>
</reference>
<keyword evidence="4" id="KW-1185">Reference proteome</keyword>
<evidence type="ECO:0000313" key="3">
    <source>
        <dbReference type="EMBL" id="TJW10188.1"/>
    </source>
</evidence>
<dbReference type="Proteomes" id="UP000309454">
    <property type="component" value="Unassembled WGS sequence"/>
</dbReference>
<dbReference type="OrthoDB" id="2032983at2"/>
<dbReference type="AlphaFoldDB" id="A0A3N0AAJ5"/>
<keyword evidence="1" id="KW-0812">Transmembrane</keyword>
<evidence type="ECO:0008006" key="6">
    <source>
        <dbReference type="Google" id="ProtNLM"/>
    </source>
</evidence>
<gene>
    <name evidence="3" type="ORF">E5982_06380</name>
    <name evidence="2" type="ORF">FHR31_001352</name>
</gene>
<name>A0A3N0AAJ5_9ACTN</name>
<reference evidence="2 5" key="2">
    <citation type="submission" date="2020-08" db="EMBL/GenBank/DDBJ databases">
        <title>Sequencing the genomes of 1000 actinobacteria strains.</title>
        <authorList>
            <person name="Klenk H.-P."/>
        </authorList>
    </citation>
    <scope>NUCLEOTIDE SEQUENCE [LARGE SCALE GENOMIC DNA]</scope>
    <source>
        <strain evidence="2 5">DSM 22242</strain>
    </source>
</reference>
<dbReference type="RefSeq" id="WP_123185425.1">
    <property type="nucleotide sequence ID" value="NZ_CANSOV010000035.1"/>
</dbReference>
<keyword evidence="1" id="KW-0472">Membrane</keyword>
<evidence type="ECO:0000313" key="5">
    <source>
        <dbReference type="Proteomes" id="UP000530850"/>
    </source>
</evidence>
<sequence length="431" mass="46560">MNPCTADNNDCRNEGGELHQFSAKYEMRKRALIAEVARGEQAAPVARPAVVTAHSQDRGHWRRRSASPHAARNLSWKIAAAVVALCVALPVGAYAAANHEELFGQLFGTDARTSTPMQTYEYEKGDGVSHTATIPAHEYVDTDPQVAEALLGNYLMDSPQVVQAGPRTLTINSVVRSENAMIVAYTLQDDPEHPTLVWDERSNVTKGAQFAEGACMRWRYMTAAEAPEWLKNAAAGSGEEPGEMPAESASSDAEASDVFAPIYGSIYVDPQRSTADMLYCYEYLLFPDGVPENTELKLEVGWNDGAMREMVDAAETETVDLTAIPVVPSTTLKAQNGTEASLSPLGLTFDIADVFGVDEEYAELGLVSSIEVRYTDGSSYVVLDGGQNLENIMYMLGSGTKCGMAFNRLVDPGTVASVEVTLHDGKTAVLQ</sequence>
<proteinExistence type="predicted"/>
<accession>A0A3N0AAJ5</accession>